<keyword evidence="1" id="KW-0812">Transmembrane</keyword>
<gene>
    <name evidence="2" type="ORF">EJ06DRAFT_104759</name>
</gene>
<keyword evidence="3" id="KW-1185">Reference proteome</keyword>
<name>A0A6G1HR17_9PEZI</name>
<keyword evidence="1" id="KW-1133">Transmembrane helix</keyword>
<dbReference type="Proteomes" id="UP000799640">
    <property type="component" value="Unassembled WGS sequence"/>
</dbReference>
<reference evidence="2" key="1">
    <citation type="journal article" date="2020" name="Stud. Mycol.">
        <title>101 Dothideomycetes genomes: a test case for predicting lifestyles and emergence of pathogens.</title>
        <authorList>
            <person name="Haridas S."/>
            <person name="Albert R."/>
            <person name="Binder M."/>
            <person name="Bloem J."/>
            <person name="Labutti K."/>
            <person name="Salamov A."/>
            <person name="Andreopoulos B."/>
            <person name="Baker S."/>
            <person name="Barry K."/>
            <person name="Bills G."/>
            <person name="Bluhm B."/>
            <person name="Cannon C."/>
            <person name="Castanera R."/>
            <person name="Culley D."/>
            <person name="Daum C."/>
            <person name="Ezra D."/>
            <person name="Gonzalez J."/>
            <person name="Henrissat B."/>
            <person name="Kuo A."/>
            <person name="Liang C."/>
            <person name="Lipzen A."/>
            <person name="Lutzoni F."/>
            <person name="Magnuson J."/>
            <person name="Mondo S."/>
            <person name="Nolan M."/>
            <person name="Ohm R."/>
            <person name="Pangilinan J."/>
            <person name="Park H.-J."/>
            <person name="Ramirez L."/>
            <person name="Alfaro M."/>
            <person name="Sun H."/>
            <person name="Tritt A."/>
            <person name="Yoshinaga Y."/>
            <person name="Zwiers L.-H."/>
            <person name="Turgeon B."/>
            <person name="Goodwin S."/>
            <person name="Spatafora J."/>
            <person name="Crous P."/>
            <person name="Grigoriev I."/>
        </authorList>
    </citation>
    <scope>NUCLEOTIDE SEQUENCE</scope>
    <source>
        <strain evidence="2">CBS 262.69</strain>
    </source>
</reference>
<accession>A0A6G1HR17</accession>
<organism evidence="2 3">
    <name type="scientific">Trichodelitschia bisporula</name>
    <dbReference type="NCBI Taxonomy" id="703511"/>
    <lineage>
        <taxon>Eukaryota</taxon>
        <taxon>Fungi</taxon>
        <taxon>Dikarya</taxon>
        <taxon>Ascomycota</taxon>
        <taxon>Pezizomycotina</taxon>
        <taxon>Dothideomycetes</taxon>
        <taxon>Dothideomycetes incertae sedis</taxon>
        <taxon>Phaeotrichales</taxon>
        <taxon>Phaeotrichaceae</taxon>
        <taxon>Trichodelitschia</taxon>
    </lineage>
</organism>
<sequence>MVPRADLSGKFTSLLEAVSDCSYTLPHTILSNDLEYASNRCLPTCISNHFGANKTIVFTYTCLRAMYIFVTVVGTLSHLIDRLPVRVFKVDV</sequence>
<evidence type="ECO:0000256" key="1">
    <source>
        <dbReference type="SAM" id="Phobius"/>
    </source>
</evidence>
<proteinExistence type="predicted"/>
<evidence type="ECO:0000313" key="3">
    <source>
        <dbReference type="Proteomes" id="UP000799640"/>
    </source>
</evidence>
<dbReference type="EMBL" id="ML996700">
    <property type="protein sequence ID" value="KAF2398364.1"/>
    <property type="molecule type" value="Genomic_DNA"/>
</dbReference>
<dbReference type="AlphaFoldDB" id="A0A6G1HR17"/>
<protein>
    <submittedName>
        <fullName evidence="2">Uncharacterized protein</fullName>
    </submittedName>
</protein>
<evidence type="ECO:0000313" key="2">
    <source>
        <dbReference type="EMBL" id="KAF2398364.1"/>
    </source>
</evidence>
<keyword evidence="1" id="KW-0472">Membrane</keyword>
<feature type="transmembrane region" description="Helical" evidence="1">
    <location>
        <begin position="57"/>
        <end position="80"/>
    </location>
</feature>